<dbReference type="InterPro" id="IPR019657">
    <property type="entry name" value="ComFB"/>
</dbReference>
<dbReference type="OrthoDB" id="5895647at2"/>
<dbReference type="AlphaFoldDB" id="Q2SK09"/>
<dbReference type="EMBL" id="CP000155">
    <property type="protein sequence ID" value="ABC29015.1"/>
    <property type="molecule type" value="Genomic_DNA"/>
</dbReference>
<evidence type="ECO:0000313" key="2">
    <source>
        <dbReference type="Proteomes" id="UP000000238"/>
    </source>
</evidence>
<dbReference type="Pfam" id="PF10719">
    <property type="entry name" value="ComFB"/>
    <property type="match status" value="1"/>
</dbReference>
<dbReference type="eggNOG" id="ENOG5032ZD1">
    <property type="taxonomic scope" value="Bacteria"/>
</dbReference>
<dbReference type="Proteomes" id="UP000000238">
    <property type="component" value="Chromosome"/>
</dbReference>
<sequence length="88" mass="10135">MSILDNVYNYYEKLVLEELAKQMEGQEPDEDFLTDAVCVALNHLPARYFRHGVDMAFYLSSDEFLKMQEEVVGAVAKAVTYVKEGHRD</sequence>
<dbReference type="KEGG" id="hch:HCH_02187"/>
<dbReference type="RefSeq" id="WP_011396085.1">
    <property type="nucleotide sequence ID" value="NC_007645.1"/>
</dbReference>
<reference evidence="1 2" key="1">
    <citation type="journal article" date="2005" name="Nucleic Acids Res.">
        <title>Genomic blueprint of Hahella chejuensis, a marine microbe producing an algicidal agent.</title>
        <authorList>
            <person name="Jeong H."/>
            <person name="Yim J.H."/>
            <person name="Lee C."/>
            <person name="Choi S.-H."/>
            <person name="Park Y.K."/>
            <person name="Yoon S.H."/>
            <person name="Hur C.-G."/>
            <person name="Kang H.-Y."/>
            <person name="Kim D."/>
            <person name="Lee H.H."/>
            <person name="Park K.H."/>
            <person name="Park S.-H."/>
            <person name="Park H.-S."/>
            <person name="Lee H.K."/>
            <person name="Oh T.K."/>
            <person name="Kim J.F."/>
        </authorList>
    </citation>
    <scope>NUCLEOTIDE SEQUENCE [LARGE SCALE GENOMIC DNA]</scope>
    <source>
        <strain evidence="1 2">KCTC 2396</strain>
    </source>
</reference>
<keyword evidence="2" id="KW-1185">Reference proteome</keyword>
<organism evidence="1 2">
    <name type="scientific">Hahella chejuensis (strain KCTC 2396)</name>
    <dbReference type="NCBI Taxonomy" id="349521"/>
    <lineage>
        <taxon>Bacteria</taxon>
        <taxon>Pseudomonadati</taxon>
        <taxon>Pseudomonadota</taxon>
        <taxon>Gammaproteobacteria</taxon>
        <taxon>Oceanospirillales</taxon>
        <taxon>Hahellaceae</taxon>
        <taxon>Hahella</taxon>
    </lineage>
</organism>
<dbReference type="STRING" id="349521.HCH_02187"/>
<evidence type="ECO:0008006" key="3">
    <source>
        <dbReference type="Google" id="ProtNLM"/>
    </source>
</evidence>
<protein>
    <recommendedName>
        <fullName evidence="3">Late competence development protein ComFB</fullName>
    </recommendedName>
</protein>
<evidence type="ECO:0000313" key="1">
    <source>
        <dbReference type="EMBL" id="ABC29015.1"/>
    </source>
</evidence>
<dbReference type="HOGENOM" id="CLU_163439_0_0_6"/>
<gene>
    <name evidence="1" type="ordered locus">HCH_02187</name>
</gene>
<name>Q2SK09_HAHCH</name>
<accession>Q2SK09</accession>
<proteinExistence type="predicted"/>